<dbReference type="AlphaFoldDB" id="A0A4C1VFY9"/>
<comment type="caution">
    <text evidence="1">The sequence shown here is derived from an EMBL/GenBank/DDBJ whole genome shotgun (WGS) entry which is preliminary data.</text>
</comment>
<proteinExistence type="predicted"/>
<evidence type="ECO:0000313" key="1">
    <source>
        <dbReference type="EMBL" id="GBP37796.1"/>
    </source>
</evidence>
<name>A0A4C1VFY9_EUMVA</name>
<organism evidence="1 2">
    <name type="scientific">Eumeta variegata</name>
    <name type="common">Bagworm moth</name>
    <name type="synonym">Eumeta japonica</name>
    <dbReference type="NCBI Taxonomy" id="151549"/>
    <lineage>
        <taxon>Eukaryota</taxon>
        <taxon>Metazoa</taxon>
        <taxon>Ecdysozoa</taxon>
        <taxon>Arthropoda</taxon>
        <taxon>Hexapoda</taxon>
        <taxon>Insecta</taxon>
        <taxon>Pterygota</taxon>
        <taxon>Neoptera</taxon>
        <taxon>Endopterygota</taxon>
        <taxon>Lepidoptera</taxon>
        <taxon>Glossata</taxon>
        <taxon>Ditrysia</taxon>
        <taxon>Tineoidea</taxon>
        <taxon>Psychidae</taxon>
        <taxon>Oiketicinae</taxon>
        <taxon>Eumeta</taxon>
    </lineage>
</organism>
<gene>
    <name evidence="1" type="ORF">EVAR_21639_1</name>
</gene>
<feature type="non-terminal residue" evidence="1">
    <location>
        <position position="1"/>
    </location>
</feature>
<protein>
    <submittedName>
        <fullName evidence="1">Uncharacterized protein</fullName>
    </submittedName>
</protein>
<sequence length="50" mass="5373">WNGTGEKLESLLICYGNAKHLAGIREVSPGRQLQPTIKASDSPLAVLSRP</sequence>
<dbReference type="Proteomes" id="UP000299102">
    <property type="component" value="Unassembled WGS sequence"/>
</dbReference>
<dbReference type="EMBL" id="BGZK01000339">
    <property type="protein sequence ID" value="GBP37796.1"/>
    <property type="molecule type" value="Genomic_DNA"/>
</dbReference>
<accession>A0A4C1VFY9</accession>
<reference evidence="1 2" key="1">
    <citation type="journal article" date="2019" name="Commun. Biol.">
        <title>The bagworm genome reveals a unique fibroin gene that provides high tensile strength.</title>
        <authorList>
            <person name="Kono N."/>
            <person name="Nakamura H."/>
            <person name="Ohtoshi R."/>
            <person name="Tomita M."/>
            <person name="Numata K."/>
            <person name="Arakawa K."/>
        </authorList>
    </citation>
    <scope>NUCLEOTIDE SEQUENCE [LARGE SCALE GENOMIC DNA]</scope>
</reference>
<evidence type="ECO:0000313" key="2">
    <source>
        <dbReference type="Proteomes" id="UP000299102"/>
    </source>
</evidence>
<keyword evidence="2" id="KW-1185">Reference proteome</keyword>